<reference evidence="4 5" key="1">
    <citation type="journal article" date="2011" name="Proc. Natl. Acad. Sci. U.S.A.">
        <title>Niche of harmful alga Aureococcus anophagefferens revealed through ecogenomics.</title>
        <authorList>
            <person name="Gobler C.J."/>
            <person name="Berry D.L."/>
            <person name="Dyhrman S.T."/>
            <person name="Wilhelm S.W."/>
            <person name="Salamov A."/>
            <person name="Lobanov A.V."/>
            <person name="Zhang Y."/>
            <person name="Collier J.L."/>
            <person name="Wurch L.L."/>
            <person name="Kustka A.B."/>
            <person name="Dill B.D."/>
            <person name="Shah M."/>
            <person name="VerBerkmoes N.C."/>
            <person name="Kuo A."/>
            <person name="Terry A."/>
            <person name="Pangilinan J."/>
            <person name="Lindquist E.A."/>
            <person name="Lucas S."/>
            <person name="Paulsen I.T."/>
            <person name="Hattenrath-Lehmann T.K."/>
            <person name="Talmage S.C."/>
            <person name="Walker E.A."/>
            <person name="Koch F."/>
            <person name="Burson A.M."/>
            <person name="Marcoval M.A."/>
            <person name="Tang Y.Z."/>
            <person name="Lecleir G.R."/>
            <person name="Coyne K.J."/>
            <person name="Berg G.M."/>
            <person name="Bertrand E.M."/>
            <person name="Saito M.A."/>
            <person name="Gladyshev V.N."/>
            <person name="Grigoriev I.V."/>
        </authorList>
    </citation>
    <scope>NUCLEOTIDE SEQUENCE [LARGE SCALE GENOMIC DNA]</scope>
    <source>
        <strain evidence="5">CCMP 1984</strain>
    </source>
</reference>
<feature type="signal peptide" evidence="2">
    <location>
        <begin position="1"/>
        <end position="27"/>
    </location>
</feature>
<dbReference type="InParanoid" id="F0Y2G4"/>
<dbReference type="eggNOG" id="KOG0691">
    <property type="taxonomic scope" value="Eukaryota"/>
</dbReference>
<accession>F0Y2G4</accession>
<dbReference type="SMART" id="SM00271">
    <property type="entry name" value="DnaJ"/>
    <property type="match status" value="1"/>
</dbReference>
<keyword evidence="5" id="KW-1185">Reference proteome</keyword>
<protein>
    <recommendedName>
        <fullName evidence="3">J domain-containing protein</fullName>
    </recommendedName>
</protein>
<dbReference type="FunCoup" id="F0Y2G4">
    <property type="interactions" value="7"/>
</dbReference>
<dbReference type="PROSITE" id="PS50076">
    <property type="entry name" value="DNAJ_2"/>
    <property type="match status" value="1"/>
</dbReference>
<feature type="chain" id="PRO_5003260647" description="J domain-containing protein" evidence="2">
    <location>
        <begin position="28"/>
        <end position="501"/>
    </location>
</feature>
<dbReference type="PROSITE" id="PS00636">
    <property type="entry name" value="DNAJ_1"/>
    <property type="match status" value="1"/>
</dbReference>
<gene>
    <name evidence="4" type="ORF">AURANDRAFT_52660</name>
</gene>
<dbReference type="Pfam" id="PF00226">
    <property type="entry name" value="DnaJ"/>
    <property type="match status" value="1"/>
</dbReference>
<dbReference type="InterPro" id="IPR036869">
    <property type="entry name" value="J_dom_sf"/>
</dbReference>
<organism evidence="5">
    <name type="scientific">Aureococcus anophagefferens</name>
    <name type="common">Harmful bloom alga</name>
    <dbReference type="NCBI Taxonomy" id="44056"/>
    <lineage>
        <taxon>Eukaryota</taxon>
        <taxon>Sar</taxon>
        <taxon>Stramenopiles</taxon>
        <taxon>Ochrophyta</taxon>
        <taxon>Pelagophyceae</taxon>
        <taxon>Pelagomonadales</taxon>
        <taxon>Pelagomonadaceae</taxon>
        <taxon>Aureococcus</taxon>
    </lineage>
</organism>
<evidence type="ECO:0000259" key="3">
    <source>
        <dbReference type="PROSITE" id="PS50076"/>
    </source>
</evidence>
<evidence type="ECO:0000313" key="4">
    <source>
        <dbReference type="EMBL" id="EGB10699.1"/>
    </source>
</evidence>
<dbReference type="InterPro" id="IPR001623">
    <property type="entry name" value="DnaJ_domain"/>
</dbReference>
<dbReference type="InterPro" id="IPR018253">
    <property type="entry name" value="DnaJ_domain_CS"/>
</dbReference>
<evidence type="ECO:0000256" key="2">
    <source>
        <dbReference type="SAM" id="SignalP"/>
    </source>
</evidence>
<sequence>MLRGVAAGVGAGLCGALLLPLTGVVVGVGQICRGCWNTPSALYHAAVGDLEWDKESREWKEREAYVLSAEAEVVRREAASEGLDVPASLLTDGAGGAAPPLAAATAAPKRKKRVASLEYYDLLEIQPDASPAQVKKAYYKVARGCHPDKCGDDPTAHAKFQAVSHAYQVLSDPQLRAAYDRDGASATAEVGFQYDAAVFFAALFGSQRFEAYVGELALAQISSTLTKRGGAAEAASKAIVRGQHGVKQRGREVGLATTLAAALEPFVRGDAAAFEAWCAAEAGELAVADGDEALTKGALILALARGYGLAADEWLGRHDGVLGIAGVVSSYKNDAFKNLAYANAARAGAQGLYAAKKLSELVPVDKEAAHIEEAYKASMPIFLEAMLRVSLVDVHETVRNVCAKVLADEALDLEGRRKRARGLKLFSAALFAAKRDSDRRAKSRPKPPADAAAATGDEGEAKDESARRIEHAVNVTMAAAMGQELSEDHGKHMPPPGGDAF</sequence>
<dbReference type="KEGG" id="aaf:AURANDRAFT_52660"/>
<dbReference type="Proteomes" id="UP000002729">
    <property type="component" value="Unassembled WGS sequence"/>
</dbReference>
<dbReference type="InterPro" id="IPR026894">
    <property type="entry name" value="DnaJ_X"/>
</dbReference>
<dbReference type="Gene3D" id="1.10.287.110">
    <property type="entry name" value="DnaJ domain"/>
    <property type="match status" value="1"/>
</dbReference>
<dbReference type="InterPro" id="IPR052423">
    <property type="entry name" value="EMIR"/>
</dbReference>
<dbReference type="PRINTS" id="PR00625">
    <property type="entry name" value="JDOMAIN"/>
</dbReference>
<dbReference type="OrthoDB" id="10250354at2759"/>
<dbReference type="RefSeq" id="XP_009034290.1">
    <property type="nucleotide sequence ID" value="XM_009036042.1"/>
</dbReference>
<dbReference type="OMA" id="TRKPKHA"/>
<dbReference type="PANTHER" id="PTHR44094">
    <property type="entry name" value="DNAJ HEAT SHOCK N-TERMINAL DOMAIN-CONTAINING PROTEIN"/>
    <property type="match status" value="1"/>
</dbReference>
<proteinExistence type="predicted"/>
<keyword evidence="2" id="KW-0732">Signal</keyword>
<feature type="compositionally biased region" description="Basic and acidic residues" evidence="1">
    <location>
        <begin position="462"/>
        <end position="471"/>
    </location>
</feature>
<dbReference type="GeneID" id="20222225"/>
<dbReference type="AlphaFoldDB" id="F0Y2G4"/>
<dbReference type="Pfam" id="PF14308">
    <property type="entry name" value="DnaJ-X"/>
    <property type="match status" value="1"/>
</dbReference>
<dbReference type="EMBL" id="GL833123">
    <property type="protein sequence ID" value="EGB10699.1"/>
    <property type="molecule type" value="Genomic_DNA"/>
</dbReference>
<evidence type="ECO:0000256" key="1">
    <source>
        <dbReference type="SAM" id="MobiDB-lite"/>
    </source>
</evidence>
<dbReference type="SUPFAM" id="SSF46565">
    <property type="entry name" value="Chaperone J-domain"/>
    <property type="match status" value="1"/>
</dbReference>
<name>F0Y2G4_AURAN</name>
<feature type="domain" description="J" evidence="3">
    <location>
        <begin position="118"/>
        <end position="183"/>
    </location>
</feature>
<feature type="region of interest" description="Disordered" evidence="1">
    <location>
        <begin position="436"/>
        <end position="501"/>
    </location>
</feature>
<dbReference type="PANTHER" id="PTHR44094:SF8">
    <property type="entry name" value="DNAJ HEAT SHOCK N-TERMINAL DOMAIN-CONTAINING PROTEIN-RELATED"/>
    <property type="match status" value="1"/>
</dbReference>
<evidence type="ECO:0000313" key="5">
    <source>
        <dbReference type="Proteomes" id="UP000002729"/>
    </source>
</evidence>
<dbReference type="CDD" id="cd06257">
    <property type="entry name" value="DnaJ"/>
    <property type="match status" value="1"/>
</dbReference>